<feature type="region of interest" description="Disordered" evidence="1">
    <location>
        <begin position="61"/>
        <end position="82"/>
    </location>
</feature>
<accession>A0ABI7X6E2</accession>
<reference evidence="2" key="3">
    <citation type="submission" date="2025-09" db="UniProtKB">
        <authorList>
            <consortium name="Ensembl"/>
        </authorList>
    </citation>
    <scope>IDENTIFICATION</scope>
    <source>
        <strain evidence="2">breed Abyssinian</strain>
    </source>
</reference>
<proteinExistence type="predicted"/>
<dbReference type="Proteomes" id="UP000823872">
    <property type="component" value="Chromosome A2"/>
</dbReference>
<dbReference type="GeneTree" id="ENSGT00550000074844"/>
<feature type="compositionally biased region" description="Polar residues" evidence="1">
    <location>
        <begin position="63"/>
        <end position="82"/>
    </location>
</feature>
<keyword evidence="3" id="KW-1185">Reference proteome</keyword>
<dbReference type="Ensembl" id="ENSFCTT00005027784.1">
    <property type="protein sequence ID" value="ENSFCTP00005018078.1"/>
    <property type="gene ID" value="ENSFCTG00005009936.1"/>
</dbReference>
<name>A0ABI7X6E2_FELCA</name>
<protein>
    <submittedName>
        <fullName evidence="2">Uncharacterized protein</fullName>
    </submittedName>
</protein>
<evidence type="ECO:0000313" key="3">
    <source>
        <dbReference type="Proteomes" id="UP000823872"/>
    </source>
</evidence>
<sequence>MQSWSRVYCSLAKRGHFNRISHGLQGVSAVPLRTYADQPKMETEHEWRRGRERGRHRIRSRLQALSCQHSLSRGSNSRTTRS</sequence>
<reference evidence="2 3" key="1">
    <citation type="submission" date="2021-02" db="EMBL/GenBank/DDBJ databases">
        <title>Safari Cat Assemblies.</title>
        <authorList>
            <person name="Bredemeyer K.R."/>
            <person name="Murphy W.J."/>
        </authorList>
    </citation>
    <scope>NUCLEOTIDE SEQUENCE [LARGE SCALE GENOMIC DNA]</scope>
</reference>
<organism evidence="2 3">
    <name type="scientific">Felis catus</name>
    <name type="common">Cat</name>
    <name type="synonym">Felis silvestris catus</name>
    <dbReference type="NCBI Taxonomy" id="9685"/>
    <lineage>
        <taxon>Eukaryota</taxon>
        <taxon>Metazoa</taxon>
        <taxon>Chordata</taxon>
        <taxon>Craniata</taxon>
        <taxon>Vertebrata</taxon>
        <taxon>Euteleostomi</taxon>
        <taxon>Mammalia</taxon>
        <taxon>Eutheria</taxon>
        <taxon>Laurasiatheria</taxon>
        <taxon>Carnivora</taxon>
        <taxon>Feliformia</taxon>
        <taxon>Felidae</taxon>
        <taxon>Felinae</taxon>
        <taxon>Felis</taxon>
    </lineage>
</organism>
<reference evidence="2" key="2">
    <citation type="submission" date="2025-08" db="UniProtKB">
        <authorList>
            <consortium name="Ensembl"/>
        </authorList>
    </citation>
    <scope>IDENTIFICATION</scope>
    <source>
        <strain evidence="2">breed Abyssinian</strain>
    </source>
</reference>
<evidence type="ECO:0000256" key="1">
    <source>
        <dbReference type="SAM" id="MobiDB-lite"/>
    </source>
</evidence>
<gene>
    <name evidence="2" type="primary">DLD</name>
</gene>
<evidence type="ECO:0000313" key="2">
    <source>
        <dbReference type="Ensembl" id="ENSFCTP00005018078.1"/>
    </source>
</evidence>